<dbReference type="InterPro" id="IPR001406">
    <property type="entry name" value="PsdUridine_synth_TruA"/>
</dbReference>
<protein>
    <recommendedName>
        <fullName evidence="4">tRNA pseudouridine synthase</fullName>
        <ecNumber evidence="4">5.4.99.12</ecNumber>
    </recommendedName>
</protein>
<keyword evidence="2 4" id="KW-0819">tRNA processing</keyword>
<evidence type="ECO:0000256" key="4">
    <source>
        <dbReference type="RuleBase" id="RU003792"/>
    </source>
</evidence>
<evidence type="ECO:0000313" key="7">
    <source>
        <dbReference type="EMBL" id="CAL4803676.1"/>
    </source>
</evidence>
<evidence type="ECO:0000256" key="3">
    <source>
        <dbReference type="ARBA" id="ARBA00023235"/>
    </source>
</evidence>
<dbReference type="Proteomes" id="UP001152797">
    <property type="component" value="Unassembled WGS sequence"/>
</dbReference>
<evidence type="ECO:0000313" key="6">
    <source>
        <dbReference type="EMBL" id="CAI4016364.1"/>
    </source>
</evidence>
<feature type="domain" description="Pseudouridine synthase I TruA alpha/beta" evidence="5">
    <location>
        <begin position="265"/>
        <end position="330"/>
    </location>
</feature>
<dbReference type="InterPro" id="IPR020095">
    <property type="entry name" value="PsdUridine_synth_TruA_C"/>
</dbReference>
<dbReference type="PANTHER" id="PTHR11142">
    <property type="entry name" value="PSEUDOURIDYLATE SYNTHASE"/>
    <property type="match status" value="1"/>
</dbReference>
<evidence type="ECO:0000256" key="2">
    <source>
        <dbReference type="ARBA" id="ARBA00022694"/>
    </source>
</evidence>
<gene>
    <name evidence="6" type="ORF">C1SCF055_LOCUS41115</name>
</gene>
<proteinExistence type="inferred from homology"/>
<comment type="caution">
    <text evidence="6">The sequence shown here is derived from an EMBL/GenBank/DDBJ whole genome shotgun (WGS) entry which is preliminary data.</text>
</comment>
<reference evidence="7 8" key="2">
    <citation type="submission" date="2024-05" db="EMBL/GenBank/DDBJ databases">
        <authorList>
            <person name="Chen Y."/>
            <person name="Shah S."/>
            <person name="Dougan E. K."/>
            <person name="Thang M."/>
            <person name="Chan C."/>
        </authorList>
    </citation>
    <scope>NUCLEOTIDE SEQUENCE [LARGE SCALE GENOMIC DNA]</scope>
</reference>
<dbReference type="EMBL" id="CAMXCT020006580">
    <property type="protein sequence ID" value="CAL1169739.1"/>
    <property type="molecule type" value="Genomic_DNA"/>
</dbReference>
<keyword evidence="3 4" id="KW-0413">Isomerase</keyword>
<dbReference type="PANTHER" id="PTHR11142:SF0">
    <property type="entry name" value="TRNA PSEUDOURIDINE SYNTHASE-LIKE 1"/>
    <property type="match status" value="1"/>
</dbReference>
<dbReference type="CDD" id="cd02570">
    <property type="entry name" value="PseudoU_synth_EcTruA"/>
    <property type="match status" value="1"/>
</dbReference>
<dbReference type="EMBL" id="CAMXCT010006580">
    <property type="protein sequence ID" value="CAI4016364.1"/>
    <property type="molecule type" value="Genomic_DNA"/>
</dbReference>
<dbReference type="EMBL" id="CAMXCT030006580">
    <property type="protein sequence ID" value="CAL4803676.1"/>
    <property type="molecule type" value="Genomic_DNA"/>
</dbReference>
<reference evidence="6" key="1">
    <citation type="submission" date="2022-10" db="EMBL/GenBank/DDBJ databases">
        <authorList>
            <person name="Chen Y."/>
            <person name="Dougan E. K."/>
            <person name="Chan C."/>
            <person name="Rhodes N."/>
            <person name="Thang M."/>
        </authorList>
    </citation>
    <scope>NUCLEOTIDE SEQUENCE</scope>
</reference>
<dbReference type="GO" id="GO:0003723">
    <property type="term" value="F:RNA binding"/>
    <property type="evidence" value="ECO:0007669"/>
    <property type="project" value="InterPro"/>
</dbReference>
<organism evidence="6">
    <name type="scientific">Cladocopium goreaui</name>
    <dbReference type="NCBI Taxonomy" id="2562237"/>
    <lineage>
        <taxon>Eukaryota</taxon>
        <taxon>Sar</taxon>
        <taxon>Alveolata</taxon>
        <taxon>Dinophyceae</taxon>
        <taxon>Suessiales</taxon>
        <taxon>Symbiodiniaceae</taxon>
        <taxon>Cladocopium</taxon>
    </lineage>
</organism>
<dbReference type="Pfam" id="PF01416">
    <property type="entry name" value="PseudoU_synth_1"/>
    <property type="match status" value="1"/>
</dbReference>
<dbReference type="GO" id="GO:0160147">
    <property type="term" value="F:tRNA pseudouridine(38-40) synthase activity"/>
    <property type="evidence" value="ECO:0007669"/>
    <property type="project" value="UniProtKB-EC"/>
</dbReference>
<sequence length="341" mass="37741">MGHETSGSLCNLCRYLDWGPDSIAASCSCWRFACWIGLAKLEKASARTDGSKGKERIKAQQNKGKLSTPAKPLKPWYLILAYDGTDFAGWQRQAEGVRTLQGEVEKALSLVFRVEVRTVGASRTDSGVHARGQVCHFEAPEISDRSDAKVDHVDHVDFVDHETLLRRLRLTLPAAIFAVKLGAAPVNFHSRLSSVKKNYSYRLSTMHVMPFQARQCWTCGELDLEAMHAAINVLHNKHMDYIAFTTGENEPDYHGPVTKSVQLSMKIDGDIICLSASSDRFLYKMVRRIVGALVEVGKGRLSPNDIATASRQQIPTAPPVGLSLDEVVYPSDVQRLLASCK</sequence>
<accession>A0A9P1GLP4</accession>
<dbReference type="EC" id="5.4.99.12" evidence="4"/>
<dbReference type="Gene3D" id="3.30.70.580">
    <property type="entry name" value="Pseudouridine synthase I, catalytic domain, N-terminal subdomain"/>
    <property type="match status" value="1"/>
</dbReference>
<dbReference type="OrthoDB" id="271910at2759"/>
<dbReference type="Gene3D" id="3.30.70.660">
    <property type="entry name" value="Pseudouridine synthase I, catalytic domain, C-terminal subdomain"/>
    <property type="match status" value="1"/>
</dbReference>
<comment type="catalytic activity">
    <reaction evidence="4">
        <text>uridine(38/39/40) in tRNA = pseudouridine(38/39/40) in tRNA</text>
        <dbReference type="Rhea" id="RHEA:22376"/>
        <dbReference type="Rhea" id="RHEA-COMP:10085"/>
        <dbReference type="Rhea" id="RHEA-COMP:10087"/>
        <dbReference type="ChEBI" id="CHEBI:65314"/>
        <dbReference type="ChEBI" id="CHEBI:65315"/>
        <dbReference type="EC" id="5.4.99.12"/>
    </reaction>
</comment>
<keyword evidence="8" id="KW-1185">Reference proteome</keyword>
<evidence type="ECO:0000259" key="5">
    <source>
        <dbReference type="Pfam" id="PF01416"/>
    </source>
</evidence>
<dbReference type="GO" id="GO:0031119">
    <property type="term" value="P:tRNA pseudouridine synthesis"/>
    <property type="evidence" value="ECO:0007669"/>
    <property type="project" value="TreeGrafter"/>
</dbReference>
<dbReference type="AlphaFoldDB" id="A0A9P1GLP4"/>
<dbReference type="InterPro" id="IPR020097">
    <property type="entry name" value="PsdUridine_synth_TruA_a/b_dom"/>
</dbReference>
<dbReference type="InterPro" id="IPR020094">
    <property type="entry name" value="TruA/RsuA/RluB/E/F_N"/>
</dbReference>
<dbReference type="HAMAP" id="MF_00171">
    <property type="entry name" value="TruA"/>
    <property type="match status" value="1"/>
</dbReference>
<evidence type="ECO:0000256" key="1">
    <source>
        <dbReference type="ARBA" id="ARBA00009375"/>
    </source>
</evidence>
<name>A0A9P1GLP4_9DINO</name>
<comment type="similarity">
    <text evidence="1 4">Belongs to the tRNA pseudouridine synthase TruA family.</text>
</comment>
<dbReference type="InterPro" id="IPR020103">
    <property type="entry name" value="PsdUridine_synth_cat_dom_sf"/>
</dbReference>
<evidence type="ECO:0000313" key="8">
    <source>
        <dbReference type="Proteomes" id="UP001152797"/>
    </source>
</evidence>
<dbReference type="SUPFAM" id="SSF55120">
    <property type="entry name" value="Pseudouridine synthase"/>
    <property type="match status" value="1"/>
</dbReference>